<keyword evidence="2" id="KW-1185">Reference proteome</keyword>
<organism evidence="1 2">
    <name type="scientific">Citrullus colocynthis</name>
    <name type="common">colocynth</name>
    <dbReference type="NCBI Taxonomy" id="252529"/>
    <lineage>
        <taxon>Eukaryota</taxon>
        <taxon>Viridiplantae</taxon>
        <taxon>Streptophyta</taxon>
        <taxon>Embryophyta</taxon>
        <taxon>Tracheophyta</taxon>
        <taxon>Spermatophyta</taxon>
        <taxon>Magnoliopsida</taxon>
        <taxon>eudicotyledons</taxon>
        <taxon>Gunneridae</taxon>
        <taxon>Pentapetalae</taxon>
        <taxon>rosids</taxon>
        <taxon>fabids</taxon>
        <taxon>Cucurbitales</taxon>
        <taxon>Cucurbitaceae</taxon>
        <taxon>Benincaseae</taxon>
        <taxon>Citrullus</taxon>
    </lineage>
</organism>
<accession>A0ABP0Y3L1</accession>
<sequence>MVILTGIQSKKLIFLTKSLEELLENGVSFAIQKLEDAIPNHFPPDFSGKKLKKIQSSRYQRLESPLPPSSCSPTPPLFATHHRLTLSPHHPQIYDYYEQIRCEDKLLQTSTSTVSERFFQI</sequence>
<dbReference type="Proteomes" id="UP001642487">
    <property type="component" value="Chromosome 2"/>
</dbReference>
<proteinExistence type="predicted"/>
<name>A0ABP0Y3L1_9ROSI</name>
<reference evidence="1 2" key="1">
    <citation type="submission" date="2024-03" db="EMBL/GenBank/DDBJ databases">
        <authorList>
            <person name="Gkanogiannis A."/>
            <person name="Becerra Lopez-Lavalle L."/>
        </authorList>
    </citation>
    <scope>NUCLEOTIDE SEQUENCE [LARGE SCALE GENOMIC DNA]</scope>
</reference>
<evidence type="ECO:0000313" key="1">
    <source>
        <dbReference type="EMBL" id="CAK9315018.1"/>
    </source>
</evidence>
<protein>
    <submittedName>
        <fullName evidence="1">Uncharacterized protein</fullName>
    </submittedName>
</protein>
<gene>
    <name evidence="1" type="ORF">CITCOLO1_LOCUS6798</name>
</gene>
<evidence type="ECO:0000313" key="2">
    <source>
        <dbReference type="Proteomes" id="UP001642487"/>
    </source>
</evidence>
<dbReference type="EMBL" id="OZ021736">
    <property type="protein sequence ID" value="CAK9315018.1"/>
    <property type="molecule type" value="Genomic_DNA"/>
</dbReference>